<keyword evidence="6 7" id="KW-0472">Membrane</keyword>
<evidence type="ECO:0000256" key="7">
    <source>
        <dbReference type="SAM" id="Phobius"/>
    </source>
</evidence>
<dbReference type="PANTHER" id="PTHR10332">
    <property type="entry name" value="EQUILIBRATIVE NUCLEOSIDE TRANSPORTER"/>
    <property type="match status" value="1"/>
</dbReference>
<gene>
    <name evidence="8" type="ORF">LshimejAT787_0702830</name>
</gene>
<dbReference type="GO" id="GO:0000329">
    <property type="term" value="C:fungal-type vacuole membrane"/>
    <property type="evidence" value="ECO:0007669"/>
    <property type="project" value="TreeGrafter"/>
</dbReference>
<keyword evidence="9" id="KW-1185">Reference proteome</keyword>
<dbReference type="AlphaFoldDB" id="A0A9P3UNK6"/>
<dbReference type="InterPro" id="IPR002259">
    <property type="entry name" value="Eqnu_transpt"/>
</dbReference>
<dbReference type="EMBL" id="BRPK01000007">
    <property type="protein sequence ID" value="GLB39773.1"/>
    <property type="molecule type" value="Genomic_DNA"/>
</dbReference>
<dbReference type="GO" id="GO:0034257">
    <property type="term" value="F:nicotinamide riboside transmembrane transporter activity"/>
    <property type="evidence" value="ECO:0007669"/>
    <property type="project" value="TreeGrafter"/>
</dbReference>
<comment type="caution">
    <text evidence="8">The sequence shown here is derived from an EMBL/GenBank/DDBJ whole genome shotgun (WGS) entry which is preliminary data.</text>
</comment>
<dbReference type="Proteomes" id="UP001063166">
    <property type="component" value="Unassembled WGS sequence"/>
</dbReference>
<feature type="transmembrane region" description="Helical" evidence="7">
    <location>
        <begin position="333"/>
        <end position="357"/>
    </location>
</feature>
<feature type="transmembrane region" description="Helical" evidence="7">
    <location>
        <begin position="293"/>
        <end position="312"/>
    </location>
</feature>
<evidence type="ECO:0000313" key="8">
    <source>
        <dbReference type="EMBL" id="GLB39773.1"/>
    </source>
</evidence>
<evidence type="ECO:0000256" key="6">
    <source>
        <dbReference type="ARBA" id="ARBA00023136"/>
    </source>
</evidence>
<evidence type="ECO:0000256" key="4">
    <source>
        <dbReference type="ARBA" id="ARBA00022692"/>
    </source>
</evidence>
<evidence type="ECO:0000256" key="1">
    <source>
        <dbReference type="ARBA" id="ARBA00004141"/>
    </source>
</evidence>
<evidence type="ECO:0000313" key="9">
    <source>
        <dbReference type="Proteomes" id="UP001063166"/>
    </source>
</evidence>
<name>A0A9P3UNK6_LYOSH</name>
<organism evidence="8 9">
    <name type="scientific">Lyophyllum shimeji</name>
    <name type="common">Hon-shimeji</name>
    <name type="synonym">Tricholoma shimeji</name>
    <dbReference type="NCBI Taxonomy" id="47721"/>
    <lineage>
        <taxon>Eukaryota</taxon>
        <taxon>Fungi</taxon>
        <taxon>Dikarya</taxon>
        <taxon>Basidiomycota</taxon>
        <taxon>Agaricomycotina</taxon>
        <taxon>Agaricomycetes</taxon>
        <taxon>Agaricomycetidae</taxon>
        <taxon>Agaricales</taxon>
        <taxon>Tricholomatineae</taxon>
        <taxon>Lyophyllaceae</taxon>
        <taxon>Lyophyllum</taxon>
    </lineage>
</organism>
<reference evidence="8" key="1">
    <citation type="submission" date="2022-07" db="EMBL/GenBank/DDBJ databases">
        <title>The genome of Lyophyllum shimeji provides insight into the initial evolution of ectomycorrhizal fungal genome.</title>
        <authorList>
            <person name="Kobayashi Y."/>
            <person name="Shibata T."/>
            <person name="Hirakawa H."/>
            <person name="Shigenobu S."/>
            <person name="Nishiyama T."/>
            <person name="Yamada A."/>
            <person name="Hasebe M."/>
            <person name="Kawaguchi M."/>
        </authorList>
    </citation>
    <scope>NUCLEOTIDE SEQUENCE</scope>
    <source>
        <strain evidence="8">AT787</strain>
    </source>
</reference>
<protein>
    <submittedName>
        <fullName evidence="8">Nucleoside transporter</fullName>
    </submittedName>
</protein>
<evidence type="ECO:0000256" key="2">
    <source>
        <dbReference type="ARBA" id="ARBA00007965"/>
    </source>
</evidence>
<dbReference type="Pfam" id="PF01733">
    <property type="entry name" value="Nucleoside_tran"/>
    <property type="match status" value="1"/>
</dbReference>
<keyword evidence="3" id="KW-0813">Transport</keyword>
<sequence>MERHDHCHTILSLPTTRHSLHLDVHLLPLDILHSLTFHIFGACHGGLEADITLAPNTHLTFFHVAPGLFFTFVLVNGAMQAALDSHLQTSVVTVAAVFGPRALQAVMSGQAAVATVVSAVQALNTSLFLWKARPEADASGAVDGSAEEGSARMFFALCTFFLLISATAHNTLVAQSNYKELAAPLEQASVRERERLAEQQPPASFLRRDYITQKAHILRVVKANTTFDIAVAYVFIVTMAVFPAITTSVMPTNPNTHPLLFNSIHFLVLNTGDFLGRYICALPSLLIWSANRLLALSLARSLFIPLFLMCNVQRTSSSGLPLPAPAPIISSDILFMLIVFALGLSNGYISSLCMMAAPSLVHNPRLKGRKEDVDVAATVANFCIAAGLVIGSVASFAVRGVMCGCNPFIS</sequence>
<keyword evidence="4 7" id="KW-0812">Transmembrane</keyword>
<feature type="transmembrane region" description="Helical" evidence="7">
    <location>
        <begin position="229"/>
        <end position="250"/>
    </location>
</feature>
<keyword evidence="5 7" id="KW-1133">Transmembrane helix</keyword>
<feature type="transmembrane region" description="Helical" evidence="7">
    <location>
        <begin position="150"/>
        <end position="169"/>
    </location>
</feature>
<evidence type="ECO:0000256" key="5">
    <source>
        <dbReference type="ARBA" id="ARBA00022989"/>
    </source>
</evidence>
<proteinExistence type="inferred from homology"/>
<dbReference type="GO" id="GO:0005886">
    <property type="term" value="C:plasma membrane"/>
    <property type="evidence" value="ECO:0007669"/>
    <property type="project" value="TreeGrafter"/>
</dbReference>
<dbReference type="GO" id="GO:0015205">
    <property type="term" value="F:nucleobase transmembrane transporter activity"/>
    <property type="evidence" value="ECO:0007669"/>
    <property type="project" value="TreeGrafter"/>
</dbReference>
<accession>A0A9P3UNK6</accession>
<dbReference type="OrthoDB" id="10261753at2759"/>
<feature type="transmembrane region" description="Helical" evidence="7">
    <location>
        <begin position="377"/>
        <end position="398"/>
    </location>
</feature>
<comment type="similarity">
    <text evidence="2">Belongs to the SLC29A/ENT transporter (TC 2.A.57) family.</text>
</comment>
<dbReference type="PANTHER" id="PTHR10332:SF88">
    <property type="entry name" value="EQUILIBRATIVE NUCLEOSIDE TRANSPORTER 1, ISOFORM A"/>
    <property type="match status" value="1"/>
</dbReference>
<evidence type="ECO:0000256" key="3">
    <source>
        <dbReference type="ARBA" id="ARBA00022448"/>
    </source>
</evidence>
<comment type="subcellular location">
    <subcellularLocation>
        <location evidence="1">Membrane</location>
        <topology evidence="1">Multi-pass membrane protein</topology>
    </subcellularLocation>
</comment>